<gene>
    <name evidence="15" type="ORF">GCM10009554_74820</name>
</gene>
<keyword evidence="8" id="KW-0378">Hydrolase</keyword>
<evidence type="ECO:0000313" key="15">
    <source>
        <dbReference type="EMBL" id="GAA0960158.1"/>
    </source>
</evidence>
<evidence type="ECO:0000256" key="13">
    <source>
        <dbReference type="SAM" id="SignalP"/>
    </source>
</evidence>
<dbReference type="InterPro" id="IPR027268">
    <property type="entry name" value="Peptidase_M4/M1_CTD_sf"/>
</dbReference>
<evidence type="ECO:0000256" key="11">
    <source>
        <dbReference type="ARBA" id="ARBA00029811"/>
    </source>
</evidence>
<dbReference type="PRINTS" id="PR00756">
    <property type="entry name" value="ALADIPTASE"/>
</dbReference>
<feature type="chain" id="PRO_5046573704" description="Aminopeptidase N" evidence="13">
    <location>
        <begin position="23"/>
        <end position="470"/>
    </location>
</feature>
<evidence type="ECO:0000256" key="4">
    <source>
        <dbReference type="ARBA" id="ARBA00012564"/>
    </source>
</evidence>
<dbReference type="InterPro" id="IPR050344">
    <property type="entry name" value="Peptidase_M1_aminopeptidases"/>
</dbReference>
<dbReference type="Proteomes" id="UP001500542">
    <property type="component" value="Unassembled WGS sequence"/>
</dbReference>
<evidence type="ECO:0000256" key="7">
    <source>
        <dbReference type="ARBA" id="ARBA00022723"/>
    </source>
</evidence>
<dbReference type="InterPro" id="IPR001930">
    <property type="entry name" value="Peptidase_M1"/>
</dbReference>
<comment type="catalytic activity">
    <reaction evidence="1">
        <text>Release of an N-terminal amino acid, Xaa-|-Yaa- from a peptide, amide or arylamide. Xaa is preferably Ala, but may be most amino acids including Pro (slow action). When a terminal hydrophobic residue is followed by a prolyl residue, the two may be released as an intact Xaa-Pro dipeptide.</text>
        <dbReference type="EC" id="3.4.11.2"/>
    </reaction>
</comment>
<accession>A0ABP4C6K5</accession>
<evidence type="ECO:0000256" key="6">
    <source>
        <dbReference type="ARBA" id="ARBA00022670"/>
    </source>
</evidence>
<name>A0ABP4C6K5_9ACTN</name>
<evidence type="ECO:0000256" key="2">
    <source>
        <dbReference type="ARBA" id="ARBA00001947"/>
    </source>
</evidence>
<evidence type="ECO:0000256" key="5">
    <source>
        <dbReference type="ARBA" id="ARBA00015611"/>
    </source>
</evidence>
<dbReference type="InterPro" id="IPR042097">
    <property type="entry name" value="Aminopeptidase_N-like_N_sf"/>
</dbReference>
<keyword evidence="9" id="KW-0862">Zinc</keyword>
<dbReference type="Gene3D" id="1.10.390.10">
    <property type="entry name" value="Neutral Protease Domain 2"/>
    <property type="match status" value="1"/>
</dbReference>
<keyword evidence="7" id="KW-0479">Metal-binding</keyword>
<dbReference type="InterPro" id="IPR014782">
    <property type="entry name" value="Peptidase_M1_dom"/>
</dbReference>
<dbReference type="EC" id="3.4.11.2" evidence="4"/>
<reference evidence="16" key="1">
    <citation type="journal article" date="2019" name="Int. J. Syst. Evol. Microbiol.">
        <title>The Global Catalogue of Microorganisms (GCM) 10K type strain sequencing project: providing services to taxonomists for standard genome sequencing and annotation.</title>
        <authorList>
            <consortium name="The Broad Institute Genomics Platform"/>
            <consortium name="The Broad Institute Genome Sequencing Center for Infectious Disease"/>
            <person name="Wu L."/>
            <person name="Ma J."/>
        </authorList>
    </citation>
    <scope>NUCLEOTIDE SEQUENCE [LARGE SCALE GENOMIC DNA]</scope>
    <source>
        <strain evidence="16">JCM 10977</strain>
    </source>
</reference>
<comment type="cofactor">
    <cofactor evidence="2">
        <name>Zn(2+)</name>
        <dbReference type="ChEBI" id="CHEBI:29105"/>
    </cofactor>
</comment>
<keyword evidence="13" id="KW-0732">Signal</keyword>
<evidence type="ECO:0000256" key="10">
    <source>
        <dbReference type="ARBA" id="ARBA00023049"/>
    </source>
</evidence>
<feature type="signal peptide" evidence="13">
    <location>
        <begin position="1"/>
        <end position="22"/>
    </location>
</feature>
<dbReference type="SUPFAM" id="SSF55486">
    <property type="entry name" value="Metalloproteases ('zincins'), catalytic domain"/>
    <property type="match status" value="1"/>
</dbReference>
<dbReference type="PANTHER" id="PTHR11533:SF297">
    <property type="entry name" value="AMINOPEPTIDASE N"/>
    <property type="match status" value="1"/>
</dbReference>
<sequence>MNLRRLPLAATAVAMMISTVVAGPATAQGSGERLYPGLGSSEYDAQSYTVAYDYQPGTTQMTSSVDIVAQAKQSLSGFSLDAVAKQVSAVTVNGLPAEYKLDNTAEKLVIIPKLPLLEGLPFRVHVAFTADRSLQPKAPQFPEQDHFQHWIPADDGFALLGQPDRSHLFFPMNDIPSDKAVVTFRVTVPSDLRAVAGGTLRSKKTVGGRTTYVYTTRDPIPTDVAQLAVGHFTEIRARGPHGLPVRSYVDTPKAAAAKTRVGLIPEQLRWVEEQLGSRYPFETYGVLGIRGETNVALESATLSMFTADYLADPSTQGTAVMVHELVHQYFGDAVSVRTWDDMWLSEGHASYYGGLYASVSGGPSFEDFIQRAYEFDLGNRPQYGPPGRPADTLDVLGGTNAGGAVMLYGLKKQVGAKTFRQIEHTFFERYRNKSATTQDYIDVANQVSGKDLTAYITSWIYGKTTPDLPS</sequence>
<evidence type="ECO:0000259" key="14">
    <source>
        <dbReference type="Pfam" id="PF01433"/>
    </source>
</evidence>
<keyword evidence="6" id="KW-0645">Protease</keyword>
<dbReference type="SUPFAM" id="SSF63737">
    <property type="entry name" value="Leukotriene A4 hydrolase N-terminal domain"/>
    <property type="match status" value="1"/>
</dbReference>
<proteinExistence type="inferred from homology"/>
<evidence type="ECO:0000256" key="3">
    <source>
        <dbReference type="ARBA" id="ARBA00010136"/>
    </source>
</evidence>
<feature type="domain" description="Peptidase M1 membrane alanine aminopeptidase" evidence="14">
    <location>
        <begin position="266"/>
        <end position="459"/>
    </location>
</feature>
<dbReference type="Pfam" id="PF01433">
    <property type="entry name" value="Peptidase_M1"/>
    <property type="match status" value="1"/>
</dbReference>
<dbReference type="Gene3D" id="2.60.40.1730">
    <property type="entry name" value="tricorn interacting facor f3 domain"/>
    <property type="match status" value="1"/>
</dbReference>
<evidence type="ECO:0000313" key="16">
    <source>
        <dbReference type="Proteomes" id="UP001500542"/>
    </source>
</evidence>
<comment type="caution">
    <text evidence="15">The sequence shown here is derived from an EMBL/GenBank/DDBJ whole genome shotgun (WGS) entry which is preliminary data.</text>
</comment>
<dbReference type="CDD" id="cd09603">
    <property type="entry name" value="M1_APN_like"/>
    <property type="match status" value="1"/>
</dbReference>
<comment type="similarity">
    <text evidence="3">Belongs to the peptidase M1 family.</text>
</comment>
<evidence type="ECO:0000256" key="8">
    <source>
        <dbReference type="ARBA" id="ARBA00022801"/>
    </source>
</evidence>
<evidence type="ECO:0000256" key="12">
    <source>
        <dbReference type="ARBA" id="ARBA00031533"/>
    </source>
</evidence>
<dbReference type="EMBL" id="BAAAHK010000021">
    <property type="protein sequence ID" value="GAA0960158.1"/>
    <property type="molecule type" value="Genomic_DNA"/>
</dbReference>
<evidence type="ECO:0000256" key="9">
    <source>
        <dbReference type="ARBA" id="ARBA00022833"/>
    </source>
</evidence>
<evidence type="ECO:0000256" key="1">
    <source>
        <dbReference type="ARBA" id="ARBA00000098"/>
    </source>
</evidence>
<dbReference type="PANTHER" id="PTHR11533">
    <property type="entry name" value="PROTEASE M1 ZINC METALLOPROTEASE"/>
    <property type="match status" value="1"/>
</dbReference>
<organism evidence="15 16">
    <name type="scientific">Kribbella koreensis</name>
    <dbReference type="NCBI Taxonomy" id="57909"/>
    <lineage>
        <taxon>Bacteria</taxon>
        <taxon>Bacillati</taxon>
        <taxon>Actinomycetota</taxon>
        <taxon>Actinomycetes</taxon>
        <taxon>Propionibacteriales</taxon>
        <taxon>Kribbellaceae</taxon>
        <taxon>Kribbella</taxon>
    </lineage>
</organism>
<keyword evidence="16" id="KW-1185">Reference proteome</keyword>
<protein>
    <recommendedName>
        <fullName evidence="5">Aminopeptidase N</fullName>
        <ecNumber evidence="4">3.4.11.2</ecNumber>
    </recommendedName>
    <alternativeName>
        <fullName evidence="11">Alanine aminopeptidase</fullName>
    </alternativeName>
    <alternativeName>
        <fullName evidence="12">Lysyl aminopeptidase</fullName>
    </alternativeName>
</protein>
<dbReference type="RefSeq" id="WP_343981895.1">
    <property type="nucleotide sequence ID" value="NZ_BAAAHK010000021.1"/>
</dbReference>
<keyword evidence="10" id="KW-0482">Metalloprotease</keyword>